<dbReference type="SUPFAM" id="SSF52833">
    <property type="entry name" value="Thioredoxin-like"/>
    <property type="match status" value="1"/>
</dbReference>
<evidence type="ECO:0000313" key="4">
    <source>
        <dbReference type="Proteomes" id="UP001225378"/>
    </source>
</evidence>
<dbReference type="Pfam" id="PF00578">
    <property type="entry name" value="AhpC-TSA"/>
    <property type="match status" value="1"/>
</dbReference>
<keyword evidence="1" id="KW-0472">Membrane</keyword>
<proteinExistence type="predicted"/>
<dbReference type="PANTHER" id="PTHR42852">
    <property type="entry name" value="THIOL:DISULFIDE INTERCHANGE PROTEIN DSBE"/>
    <property type="match status" value="1"/>
</dbReference>
<dbReference type="KEGG" id="mech:Q9L42_019665"/>
<dbReference type="InterPro" id="IPR000866">
    <property type="entry name" value="AhpC/TSA"/>
</dbReference>
<dbReference type="Proteomes" id="UP001225378">
    <property type="component" value="Chromosome"/>
</dbReference>
<dbReference type="CDD" id="cd03011">
    <property type="entry name" value="TlpA_like_ScsD_MtbDsbE"/>
    <property type="match status" value="1"/>
</dbReference>
<sequence>MKLKKTLFYLFVIGVIFGGQFFVNRGLVSGRMPPIAEKTLAGRTAMPQTDAGPRMIYFWAEWCGICKMMQASVDSLLRDAPAVTVAVRSGNDAKVTAYLRERRLTWPVVNDNQGAIADRYGVKGVPALFFVDGDGDIMLTSVGYSSEWGMRLRLWLTGLISR</sequence>
<evidence type="ECO:0000313" key="3">
    <source>
        <dbReference type="EMBL" id="XBS20531.1"/>
    </source>
</evidence>
<dbReference type="AlphaFoldDB" id="A0AAU7NV50"/>
<name>A0AAU7NV50_9GAMM</name>
<keyword evidence="1" id="KW-0812">Transmembrane</keyword>
<dbReference type="GO" id="GO:0016209">
    <property type="term" value="F:antioxidant activity"/>
    <property type="evidence" value="ECO:0007669"/>
    <property type="project" value="InterPro"/>
</dbReference>
<protein>
    <submittedName>
        <fullName evidence="3">Protein disulfide oxidoreductase</fullName>
    </submittedName>
</protein>
<keyword evidence="1" id="KW-1133">Transmembrane helix</keyword>
<accession>A0AAU7NV50</accession>
<evidence type="ECO:0000256" key="1">
    <source>
        <dbReference type="SAM" id="Phobius"/>
    </source>
</evidence>
<dbReference type="RefSeq" id="WP_305906693.1">
    <property type="nucleotide sequence ID" value="NZ_CP157743.1"/>
</dbReference>
<dbReference type="PROSITE" id="PS51352">
    <property type="entry name" value="THIOREDOXIN_2"/>
    <property type="match status" value="1"/>
</dbReference>
<reference evidence="3 4" key="1">
    <citation type="journal article" date="2024" name="Microbiology">
        <title>Methylomarinum rosea sp. nov., a novel halophilic methanotrophic bacterium from the hypersaline Lake Elton.</title>
        <authorList>
            <person name="Suleimanov R.Z."/>
            <person name="Oshkin I.Y."/>
            <person name="Danilova O.V."/>
            <person name="Suzina N.E."/>
            <person name="Dedysh S.N."/>
        </authorList>
    </citation>
    <scope>NUCLEOTIDE SEQUENCE [LARGE SCALE GENOMIC DNA]</scope>
    <source>
        <strain evidence="3 4">Ch1-1</strain>
    </source>
</reference>
<dbReference type="Gene3D" id="3.40.30.10">
    <property type="entry name" value="Glutaredoxin"/>
    <property type="match status" value="1"/>
</dbReference>
<dbReference type="PANTHER" id="PTHR42852:SF13">
    <property type="entry name" value="PROTEIN DIPZ"/>
    <property type="match status" value="1"/>
</dbReference>
<feature type="transmembrane region" description="Helical" evidence="1">
    <location>
        <begin position="6"/>
        <end position="23"/>
    </location>
</feature>
<dbReference type="GO" id="GO:0016491">
    <property type="term" value="F:oxidoreductase activity"/>
    <property type="evidence" value="ECO:0007669"/>
    <property type="project" value="InterPro"/>
</dbReference>
<dbReference type="InterPro" id="IPR036249">
    <property type="entry name" value="Thioredoxin-like_sf"/>
</dbReference>
<dbReference type="EMBL" id="CP157743">
    <property type="protein sequence ID" value="XBS20531.1"/>
    <property type="molecule type" value="Genomic_DNA"/>
</dbReference>
<evidence type="ECO:0000259" key="2">
    <source>
        <dbReference type="PROSITE" id="PS51352"/>
    </source>
</evidence>
<keyword evidence="4" id="KW-1185">Reference proteome</keyword>
<feature type="domain" description="Thioredoxin" evidence="2">
    <location>
        <begin position="26"/>
        <end position="161"/>
    </location>
</feature>
<dbReference type="InterPro" id="IPR013766">
    <property type="entry name" value="Thioredoxin_domain"/>
</dbReference>
<gene>
    <name evidence="3" type="ORF">Q9L42_019665</name>
</gene>
<organism evidence="3 4">
    <name type="scientific">Methylomarinum roseum</name>
    <dbReference type="NCBI Taxonomy" id="3067653"/>
    <lineage>
        <taxon>Bacteria</taxon>
        <taxon>Pseudomonadati</taxon>
        <taxon>Pseudomonadota</taxon>
        <taxon>Gammaproteobacteria</taxon>
        <taxon>Methylococcales</taxon>
        <taxon>Methylococcaceae</taxon>
        <taxon>Methylomarinum</taxon>
    </lineage>
</organism>
<dbReference type="InterPro" id="IPR050553">
    <property type="entry name" value="Thioredoxin_ResA/DsbE_sf"/>
</dbReference>